<protein>
    <recommendedName>
        <fullName evidence="4">MARVEL domain-containing protein</fullName>
    </recommendedName>
</protein>
<dbReference type="AlphaFoldDB" id="A0A010RZG1"/>
<evidence type="ECO:0000256" key="1">
    <source>
        <dbReference type="SAM" id="Phobius"/>
    </source>
</evidence>
<dbReference type="Proteomes" id="UP000020467">
    <property type="component" value="Unassembled WGS sequence"/>
</dbReference>
<comment type="caution">
    <text evidence="2">The sequence shown here is derived from an EMBL/GenBank/DDBJ whole genome shotgun (WGS) entry which is preliminary data.</text>
</comment>
<keyword evidence="3" id="KW-1185">Reference proteome</keyword>
<evidence type="ECO:0000313" key="3">
    <source>
        <dbReference type="Proteomes" id="UP000020467"/>
    </source>
</evidence>
<dbReference type="OrthoDB" id="5211263at2759"/>
<feature type="transmembrane region" description="Helical" evidence="1">
    <location>
        <begin position="62"/>
        <end position="85"/>
    </location>
</feature>
<evidence type="ECO:0000313" key="2">
    <source>
        <dbReference type="EMBL" id="EXF86011.1"/>
    </source>
</evidence>
<dbReference type="EMBL" id="JARH01000045">
    <property type="protein sequence ID" value="EXF86011.1"/>
    <property type="molecule type" value="Genomic_DNA"/>
</dbReference>
<dbReference type="KEGG" id="cfj:CFIO01_05946"/>
<name>A0A010RZG1_9PEZI</name>
<reference evidence="2 3" key="1">
    <citation type="submission" date="2014-02" db="EMBL/GenBank/DDBJ databases">
        <title>The genome sequence of Colletotrichum fioriniae PJ7.</title>
        <authorList>
            <person name="Baroncelli R."/>
            <person name="Thon M.R."/>
        </authorList>
    </citation>
    <scope>NUCLEOTIDE SEQUENCE [LARGE SCALE GENOMIC DNA]</scope>
    <source>
        <strain evidence="2 3">PJ7</strain>
    </source>
</reference>
<dbReference type="eggNOG" id="ENOG502SH37">
    <property type="taxonomic scope" value="Eukaryota"/>
</dbReference>
<gene>
    <name evidence="2" type="ORF">CFIO01_05946</name>
</gene>
<evidence type="ECO:0008006" key="4">
    <source>
        <dbReference type="Google" id="ProtNLM"/>
    </source>
</evidence>
<feature type="transmembrane region" description="Helical" evidence="1">
    <location>
        <begin position="97"/>
        <end position="118"/>
    </location>
</feature>
<organism evidence="2 3">
    <name type="scientific">Colletotrichum fioriniae PJ7</name>
    <dbReference type="NCBI Taxonomy" id="1445577"/>
    <lineage>
        <taxon>Eukaryota</taxon>
        <taxon>Fungi</taxon>
        <taxon>Dikarya</taxon>
        <taxon>Ascomycota</taxon>
        <taxon>Pezizomycotina</taxon>
        <taxon>Sordariomycetes</taxon>
        <taxon>Hypocreomycetidae</taxon>
        <taxon>Glomerellales</taxon>
        <taxon>Glomerellaceae</taxon>
        <taxon>Colletotrichum</taxon>
        <taxon>Colletotrichum acutatum species complex</taxon>
    </lineage>
</organism>
<feature type="transmembrane region" description="Helical" evidence="1">
    <location>
        <begin position="124"/>
        <end position="147"/>
    </location>
</feature>
<feature type="transmembrane region" description="Helical" evidence="1">
    <location>
        <begin position="21"/>
        <end position="42"/>
    </location>
</feature>
<dbReference type="HOGENOM" id="CLU_095788_1_0_1"/>
<accession>A0A010RZG1</accession>
<keyword evidence="1" id="KW-0472">Membrane</keyword>
<keyword evidence="1" id="KW-0812">Transmembrane</keyword>
<sequence>MTQAYIIGDSSPFLKRVLIPFWVIRIAIMVLEIVLYAGTIAVAASNKETLNDYGDDNRTASWVIGVLSVIMVIILICLILDIVCIVKRSRRTLSPKFFLVSNVIQTLVWVILFILTIIGAGGAFTFIIAIVILASFVGLLIYASVIYHKFRKGTLPRGNYAPANPSTGYTGGYASNEPNKTYDPNAARYEMDQRYA</sequence>
<proteinExistence type="predicted"/>
<keyword evidence="1" id="KW-1133">Transmembrane helix</keyword>